<dbReference type="RefSeq" id="WP_008475728.1">
    <property type="nucleotide sequence ID" value="NZ_CAGS01000087.1"/>
</dbReference>
<gene>
    <name evidence="2" type="ORF">NITHO_1770019</name>
</gene>
<comment type="caution">
    <text evidence="2">The sequence shown here is derived from an EMBL/GenBank/DDBJ whole genome shotgun (WGS) entry which is preliminary data.</text>
</comment>
<dbReference type="Gene3D" id="2.30.30.140">
    <property type="match status" value="1"/>
</dbReference>
<organism evidence="2 3">
    <name type="scientific">Nitrolancea hollandica Lb</name>
    <dbReference type="NCBI Taxonomy" id="1129897"/>
    <lineage>
        <taxon>Bacteria</taxon>
        <taxon>Pseudomonadati</taxon>
        <taxon>Thermomicrobiota</taxon>
        <taxon>Thermomicrobia</taxon>
        <taxon>Sphaerobacterales</taxon>
        <taxon>Sphaerobacterineae</taxon>
        <taxon>Sphaerobacteraceae</taxon>
        <taxon>Nitrolancea</taxon>
    </lineage>
</organism>
<dbReference type="AlphaFoldDB" id="I4EEC1"/>
<evidence type="ECO:0000313" key="3">
    <source>
        <dbReference type="Proteomes" id="UP000004221"/>
    </source>
</evidence>
<accession>I4EEC1</accession>
<comment type="similarity">
    <text evidence="1">Belongs to the HupF/HypC family.</text>
</comment>
<name>I4EEC1_9BACT</name>
<dbReference type="InterPro" id="IPR001109">
    <property type="entry name" value="Hydrogenase_HupF/HypC"/>
</dbReference>
<dbReference type="Proteomes" id="UP000004221">
    <property type="component" value="Unassembled WGS sequence"/>
</dbReference>
<protein>
    <submittedName>
        <fullName evidence="2">Putative Hydrogenase maturation protein</fullName>
    </submittedName>
</protein>
<reference evidence="2 3" key="1">
    <citation type="journal article" date="2012" name="ISME J.">
        <title>Nitrification expanded: discovery, physiology and genomics of a nitrite-oxidizing bacterium from the phylum Chloroflexi.</title>
        <authorList>
            <person name="Sorokin D.Y."/>
            <person name="Lucker S."/>
            <person name="Vejmelkova D."/>
            <person name="Kostrikina N.A."/>
            <person name="Kleerebezem R."/>
            <person name="Rijpstra W.I."/>
            <person name="Damste J.S."/>
            <person name="Le Paslier D."/>
            <person name="Muyzer G."/>
            <person name="Wagner M."/>
            <person name="van Loosdrecht M.C."/>
            <person name="Daims H."/>
        </authorList>
    </citation>
    <scope>NUCLEOTIDE SEQUENCE [LARGE SCALE GENOMIC DNA]</scope>
    <source>
        <strain evidence="3">none</strain>
    </source>
</reference>
<dbReference type="SUPFAM" id="SSF159127">
    <property type="entry name" value="HupF/HypC-like"/>
    <property type="match status" value="1"/>
</dbReference>
<sequence length="92" mass="9866">MRDDDLMFPGSCDLDHHGCGVCSDAGIPARVLEVQGDDALCEDASGNRARIAVELVTPVQPGDMLLVHGGVAIWRAERLSVKAEADPIEVRR</sequence>
<dbReference type="OrthoDB" id="3394503at2"/>
<proteinExistence type="inferred from homology"/>
<evidence type="ECO:0000313" key="2">
    <source>
        <dbReference type="EMBL" id="CCF83033.1"/>
    </source>
</evidence>
<dbReference type="EMBL" id="CAGS01000087">
    <property type="protein sequence ID" value="CCF83033.1"/>
    <property type="molecule type" value="Genomic_DNA"/>
</dbReference>
<evidence type="ECO:0000256" key="1">
    <source>
        <dbReference type="ARBA" id="ARBA00006018"/>
    </source>
</evidence>
<keyword evidence="3" id="KW-1185">Reference proteome</keyword>
<dbReference type="Pfam" id="PF01455">
    <property type="entry name" value="HupF_HypC"/>
    <property type="match status" value="1"/>
</dbReference>